<dbReference type="OrthoDB" id="9813753at2"/>
<dbReference type="InterPro" id="IPR038713">
    <property type="entry name" value="Terminase_Gp1_N_sf"/>
</dbReference>
<dbReference type="EMBL" id="CP000781">
    <property type="protein sequence ID" value="ABS68660.1"/>
    <property type="molecule type" value="Genomic_DNA"/>
</dbReference>
<dbReference type="STRING" id="78245.Xaut_3431"/>
<dbReference type="AlphaFoldDB" id="A7IKW7"/>
<name>A7IKW7_XANP2</name>
<accession>A7IKW7</accession>
<dbReference type="KEGG" id="xau:Xaut_3431"/>
<evidence type="ECO:0008006" key="4">
    <source>
        <dbReference type="Google" id="ProtNLM"/>
    </source>
</evidence>
<evidence type="ECO:0000313" key="3">
    <source>
        <dbReference type="Proteomes" id="UP000002417"/>
    </source>
</evidence>
<dbReference type="eggNOG" id="ENOG5033CTJ">
    <property type="taxonomic scope" value="Bacteria"/>
</dbReference>
<reference evidence="2 3" key="1">
    <citation type="submission" date="2007-07" db="EMBL/GenBank/DDBJ databases">
        <title>Complete sequence of chromosome of Xanthobacter autotrophicus Py2.</title>
        <authorList>
            <consortium name="US DOE Joint Genome Institute"/>
            <person name="Copeland A."/>
            <person name="Lucas S."/>
            <person name="Lapidus A."/>
            <person name="Barry K."/>
            <person name="Glavina del Rio T."/>
            <person name="Hammon N."/>
            <person name="Israni S."/>
            <person name="Dalin E."/>
            <person name="Tice H."/>
            <person name="Pitluck S."/>
            <person name="Sims D."/>
            <person name="Brettin T."/>
            <person name="Bruce D."/>
            <person name="Detter J.C."/>
            <person name="Han C."/>
            <person name="Tapia R."/>
            <person name="Brainard J."/>
            <person name="Schmutz J."/>
            <person name="Larimer F."/>
            <person name="Land M."/>
            <person name="Hauser L."/>
            <person name="Kyrpides N."/>
            <person name="Kim E."/>
            <person name="Ensigns S.A."/>
            <person name="Richardson P."/>
        </authorList>
    </citation>
    <scope>NUCLEOTIDE SEQUENCE [LARGE SCALE GENOMIC DNA]</scope>
    <source>
        <strain evidence="3">ATCC BAA-1158 / Py2</strain>
    </source>
</reference>
<dbReference type="GO" id="GO:0051276">
    <property type="term" value="P:chromosome organization"/>
    <property type="evidence" value="ECO:0007669"/>
    <property type="project" value="InterPro"/>
</dbReference>
<evidence type="ECO:0000256" key="1">
    <source>
        <dbReference type="SAM" id="MobiDB-lite"/>
    </source>
</evidence>
<organism evidence="2 3">
    <name type="scientific">Xanthobacter autotrophicus (strain ATCC BAA-1158 / Py2)</name>
    <dbReference type="NCBI Taxonomy" id="78245"/>
    <lineage>
        <taxon>Bacteria</taxon>
        <taxon>Pseudomonadati</taxon>
        <taxon>Pseudomonadota</taxon>
        <taxon>Alphaproteobacteria</taxon>
        <taxon>Hyphomicrobiales</taxon>
        <taxon>Xanthobacteraceae</taxon>
        <taxon>Xanthobacter</taxon>
    </lineage>
</organism>
<feature type="region of interest" description="Disordered" evidence="1">
    <location>
        <begin position="110"/>
        <end position="154"/>
    </location>
</feature>
<protein>
    <recommendedName>
        <fullName evidence="4">Terminase small subunit</fullName>
    </recommendedName>
</protein>
<dbReference type="Proteomes" id="UP000002417">
    <property type="component" value="Chromosome"/>
</dbReference>
<proteinExistence type="predicted"/>
<dbReference type="InterPro" id="IPR005335">
    <property type="entry name" value="Terminase_ssu"/>
</dbReference>
<evidence type="ECO:0000313" key="2">
    <source>
        <dbReference type="EMBL" id="ABS68660.1"/>
    </source>
</evidence>
<dbReference type="HOGENOM" id="CLU_1703549_0_0_5"/>
<sequence>MSPLRNGRRERFAQLVAEGRTAAEAYTEAGFRENRQNAHRLASDPDVRARIAEMQERGAMRAEITLADVTEHLKRIAAAAEEEGGAPGLSVARAAWMDVAKLNGLVVDKSESESESVNVTHTITDKPMSDEEWVAEYGAEGTGPAEDGRSTPAP</sequence>
<dbReference type="Gene3D" id="1.10.10.1400">
    <property type="entry name" value="Terminase, small subunit, N-terminal DNA-binding domain, HTH motif"/>
    <property type="match status" value="1"/>
</dbReference>
<keyword evidence="3" id="KW-1185">Reference proteome</keyword>
<dbReference type="Pfam" id="PF03592">
    <property type="entry name" value="Terminase_2"/>
    <property type="match status" value="1"/>
</dbReference>
<gene>
    <name evidence="2" type="ordered locus">Xaut_3431</name>
</gene>